<dbReference type="Pfam" id="PF03054">
    <property type="entry name" value="tRNA_Me_trans"/>
    <property type="match status" value="1"/>
</dbReference>
<dbReference type="EC" id="2.8.1.14" evidence="3"/>
<dbReference type="FunFam" id="2.30.30.280:FF:000001">
    <property type="entry name" value="tRNA-specific 2-thiouridylase MnmA"/>
    <property type="match status" value="1"/>
</dbReference>
<dbReference type="GO" id="GO:0000049">
    <property type="term" value="F:tRNA binding"/>
    <property type="evidence" value="ECO:0007669"/>
    <property type="project" value="UniProtKB-KW"/>
</dbReference>
<accession>A0A8S2PRL0</accession>
<keyword evidence="5" id="KW-0808">Transferase</keyword>
<evidence type="ECO:0000256" key="8">
    <source>
        <dbReference type="ARBA" id="ARBA00022840"/>
    </source>
</evidence>
<dbReference type="PANTHER" id="PTHR11933:SF5">
    <property type="entry name" value="MITOCHONDRIAL TRNA-SPECIFIC 2-THIOURIDYLASE 1"/>
    <property type="match status" value="1"/>
</dbReference>
<evidence type="ECO:0000256" key="4">
    <source>
        <dbReference type="ARBA" id="ARBA00022555"/>
    </source>
</evidence>
<keyword evidence="4" id="KW-0820">tRNA-binding</keyword>
<sequence length="290" mass="32387">MLLKCQAESSQRTNIINQAVKPLKVGVGLSGGVDSAVAALLLKQQGYEVIEEHKQGRTPNPDILCNRFVKFGSFLTYALKELRCDQIATGHYAATVNENGIKKLVKPKDANKDQTYFLSQLTAEQITHVIFPLAELTKLEVRTLAKNHGLTNHARKDSTGICFIGERNYAQFLQNYLPKKTGHFIDVSTNKIVGEHQGYAFYTIGQNKGLNLGGCVERYFVCGKNVDRNEVYVVGASQNEQFLNANGCTLTNLVNLEQIARTPGLHAKLRYRQQEVPVRFEFNNKNVPTI</sequence>
<evidence type="ECO:0000259" key="12">
    <source>
        <dbReference type="Pfam" id="PF20259"/>
    </source>
</evidence>
<keyword evidence="6" id="KW-0819">tRNA processing</keyword>
<dbReference type="NCBIfam" id="TIGR00420">
    <property type="entry name" value="trmU"/>
    <property type="match status" value="1"/>
</dbReference>
<evidence type="ECO:0000256" key="9">
    <source>
        <dbReference type="ARBA" id="ARBA00022884"/>
    </source>
</evidence>
<proteinExistence type="inferred from homology"/>
<evidence type="ECO:0000313" key="14">
    <source>
        <dbReference type="EMBL" id="CAF4068356.1"/>
    </source>
</evidence>
<evidence type="ECO:0000313" key="13">
    <source>
        <dbReference type="EMBL" id="CAF1261899.1"/>
    </source>
</evidence>
<dbReference type="Proteomes" id="UP000677228">
    <property type="component" value="Unassembled WGS sequence"/>
</dbReference>
<dbReference type="GO" id="GO:0002143">
    <property type="term" value="P:tRNA wobble position uridine thiolation"/>
    <property type="evidence" value="ECO:0007669"/>
    <property type="project" value="TreeGrafter"/>
</dbReference>
<dbReference type="GO" id="GO:0061708">
    <property type="term" value="F:tRNA-5-taurinomethyluridine 2-sulfurtransferase"/>
    <property type="evidence" value="ECO:0007669"/>
    <property type="project" value="UniProtKB-EC"/>
</dbReference>
<evidence type="ECO:0000256" key="6">
    <source>
        <dbReference type="ARBA" id="ARBA00022694"/>
    </source>
</evidence>
<name>A0A8S2PRL0_9BILA</name>
<evidence type="ECO:0000256" key="10">
    <source>
        <dbReference type="ARBA" id="ARBA00023157"/>
    </source>
</evidence>
<keyword evidence="10" id="KW-1015">Disulfide bond</keyword>
<dbReference type="CDD" id="cd01998">
    <property type="entry name" value="MnmA_TRMU-like"/>
    <property type="match status" value="1"/>
</dbReference>
<evidence type="ECO:0000256" key="2">
    <source>
        <dbReference type="ARBA" id="ARBA00006191"/>
    </source>
</evidence>
<dbReference type="Gene3D" id="3.40.50.620">
    <property type="entry name" value="HUPs"/>
    <property type="match status" value="2"/>
</dbReference>
<reference evidence="14" key="1">
    <citation type="submission" date="2021-02" db="EMBL/GenBank/DDBJ databases">
        <authorList>
            <person name="Nowell W R."/>
        </authorList>
    </citation>
    <scope>NUCLEOTIDE SEQUENCE</scope>
</reference>
<dbReference type="InterPro" id="IPR014729">
    <property type="entry name" value="Rossmann-like_a/b/a_fold"/>
</dbReference>
<gene>
    <name evidence="13" type="ORF">OVA965_LOCUS26769</name>
    <name evidence="14" type="ORF">TMI583_LOCUS27508</name>
</gene>
<dbReference type="EMBL" id="CAJNOK010017320">
    <property type="protein sequence ID" value="CAF1261899.1"/>
    <property type="molecule type" value="Genomic_DNA"/>
</dbReference>
<evidence type="ECO:0000256" key="7">
    <source>
        <dbReference type="ARBA" id="ARBA00022741"/>
    </source>
</evidence>
<dbReference type="InterPro" id="IPR004506">
    <property type="entry name" value="MnmA-like"/>
</dbReference>
<dbReference type="EMBL" id="CAJOBA010038873">
    <property type="protein sequence ID" value="CAF4068356.1"/>
    <property type="molecule type" value="Genomic_DNA"/>
</dbReference>
<dbReference type="Pfam" id="PF20259">
    <property type="entry name" value="tRNA_Me_trans_M"/>
    <property type="match status" value="1"/>
</dbReference>
<keyword evidence="8" id="KW-0067">ATP-binding</keyword>
<dbReference type="Gene3D" id="2.30.30.280">
    <property type="entry name" value="Adenine nucleotide alpha hydrolases-like domains"/>
    <property type="match status" value="1"/>
</dbReference>
<evidence type="ECO:0000256" key="1">
    <source>
        <dbReference type="ARBA" id="ARBA00003986"/>
    </source>
</evidence>
<protein>
    <recommendedName>
        <fullName evidence="3">tRNA-5-taurinomethyluridine 2-sulfurtransferase</fullName>
        <ecNumber evidence="3">2.8.1.14</ecNumber>
    </recommendedName>
</protein>
<keyword evidence="7" id="KW-0547">Nucleotide-binding</keyword>
<comment type="function">
    <text evidence="1">Catalyzes the 2-thiolation of uridine at the wobble position (U34) of mitochondrial tRNA(Lys), tRNA(Glu) and tRNA(Gln). Required for the formation of 5-taurinomethyl-2-thiouridine (tm5s2U) of mitochondrial tRNA(Lys), tRNA(Glu), and tRNA(Gln) at the wobble position. ATP is required to activate the C2 atom of the wobble base.</text>
</comment>
<evidence type="ECO:0000256" key="11">
    <source>
        <dbReference type="ARBA" id="ARBA00049564"/>
    </source>
</evidence>
<feature type="domain" description="tRNA-specific 2-thiouridylase MnmA-like central" evidence="12">
    <location>
        <begin position="171"/>
        <end position="234"/>
    </location>
</feature>
<evidence type="ECO:0000313" key="15">
    <source>
        <dbReference type="Proteomes" id="UP000682733"/>
    </source>
</evidence>
<keyword evidence="9" id="KW-0694">RNA-binding</keyword>
<dbReference type="SUPFAM" id="SSF52402">
    <property type="entry name" value="Adenine nucleotide alpha hydrolases-like"/>
    <property type="match status" value="1"/>
</dbReference>
<dbReference type="Proteomes" id="UP000682733">
    <property type="component" value="Unassembled WGS sequence"/>
</dbReference>
<dbReference type="AlphaFoldDB" id="A0A8S2PRL0"/>
<evidence type="ECO:0000256" key="3">
    <source>
        <dbReference type="ARBA" id="ARBA00011953"/>
    </source>
</evidence>
<dbReference type="PANTHER" id="PTHR11933">
    <property type="entry name" value="TRNA 5-METHYLAMINOMETHYL-2-THIOURIDYLATE -METHYLTRANSFERASE"/>
    <property type="match status" value="1"/>
</dbReference>
<comment type="caution">
    <text evidence="14">The sequence shown here is derived from an EMBL/GenBank/DDBJ whole genome shotgun (WGS) entry which is preliminary data.</text>
</comment>
<dbReference type="InterPro" id="IPR046884">
    <property type="entry name" value="MnmA-like_central"/>
</dbReference>
<comment type="similarity">
    <text evidence="2">Belongs to the MnmA/TRMU family.</text>
</comment>
<comment type="catalytic activity">
    <reaction evidence="11">
        <text>5-taurinomethyluridine(34) in tRNA + S-sulfanyl-L-cysteinyl-[protein] + AH2 + ATP = 5-taurinomethyl-2-thiouridine(34) in tRNA + L-cysteinyl-[protein] + A + AMP + diphosphate + H(+)</text>
        <dbReference type="Rhea" id="RHEA:47040"/>
        <dbReference type="Rhea" id="RHEA-COMP:10131"/>
        <dbReference type="Rhea" id="RHEA-COMP:11726"/>
        <dbReference type="Rhea" id="RHEA-COMP:11732"/>
        <dbReference type="Rhea" id="RHEA-COMP:11733"/>
        <dbReference type="ChEBI" id="CHEBI:13193"/>
        <dbReference type="ChEBI" id="CHEBI:15378"/>
        <dbReference type="ChEBI" id="CHEBI:17499"/>
        <dbReference type="ChEBI" id="CHEBI:29950"/>
        <dbReference type="ChEBI" id="CHEBI:30616"/>
        <dbReference type="ChEBI" id="CHEBI:33019"/>
        <dbReference type="ChEBI" id="CHEBI:61963"/>
        <dbReference type="ChEBI" id="CHEBI:87171"/>
        <dbReference type="ChEBI" id="CHEBI:87172"/>
        <dbReference type="ChEBI" id="CHEBI:456215"/>
        <dbReference type="EC" id="2.8.1.14"/>
    </reaction>
</comment>
<evidence type="ECO:0000256" key="5">
    <source>
        <dbReference type="ARBA" id="ARBA00022679"/>
    </source>
</evidence>
<organism evidence="14 15">
    <name type="scientific">Didymodactylos carnosus</name>
    <dbReference type="NCBI Taxonomy" id="1234261"/>
    <lineage>
        <taxon>Eukaryota</taxon>
        <taxon>Metazoa</taxon>
        <taxon>Spiralia</taxon>
        <taxon>Gnathifera</taxon>
        <taxon>Rotifera</taxon>
        <taxon>Eurotatoria</taxon>
        <taxon>Bdelloidea</taxon>
        <taxon>Philodinida</taxon>
        <taxon>Philodinidae</taxon>
        <taxon>Didymodactylos</taxon>
    </lineage>
</organism>
<dbReference type="GO" id="GO:0005524">
    <property type="term" value="F:ATP binding"/>
    <property type="evidence" value="ECO:0007669"/>
    <property type="project" value="UniProtKB-KW"/>
</dbReference>
<dbReference type="InterPro" id="IPR023382">
    <property type="entry name" value="MnmA-like_central_sf"/>
</dbReference>